<feature type="domain" description="Amine oxidase" evidence="1">
    <location>
        <begin position="539"/>
        <end position="628"/>
    </location>
</feature>
<name>T1ISN8_STRMM</name>
<protein>
    <recommendedName>
        <fullName evidence="1">Amine oxidase domain-containing protein</fullName>
    </recommendedName>
</protein>
<dbReference type="InterPro" id="IPR036188">
    <property type="entry name" value="FAD/NAD-bd_sf"/>
</dbReference>
<dbReference type="Pfam" id="PF01593">
    <property type="entry name" value="Amino_oxidase"/>
    <property type="match status" value="3"/>
</dbReference>
<feature type="domain" description="Amine oxidase" evidence="1">
    <location>
        <begin position="825"/>
        <end position="1060"/>
    </location>
</feature>
<dbReference type="EnsemblMetazoa" id="SMAR004120-RA">
    <property type="protein sequence ID" value="SMAR004120-PA"/>
    <property type="gene ID" value="SMAR004120"/>
</dbReference>
<dbReference type="eggNOG" id="KOG0685">
    <property type="taxonomic scope" value="Eukaryota"/>
</dbReference>
<proteinExistence type="predicted"/>
<evidence type="ECO:0000313" key="3">
    <source>
        <dbReference type="Proteomes" id="UP000014500"/>
    </source>
</evidence>
<dbReference type="Gene3D" id="3.90.660.10">
    <property type="match status" value="2"/>
</dbReference>
<dbReference type="InterPro" id="IPR050281">
    <property type="entry name" value="Flavin_monoamine_oxidase"/>
</dbReference>
<dbReference type="PRINTS" id="PR00419">
    <property type="entry name" value="ADXRDTASE"/>
</dbReference>
<accession>T1ISN8</accession>
<sequence length="1113" mass="124521">MTSKSLLTKKTVKIVVVGAGAAGLAAAGQLFKHGFTNVTVVEAQDRIGGRIYTEQLGDSHIELGAQWIHGEVGNPVHEIAVENNFLADSLNEPVTALDAEFRTQYGELLSRHLGRDFEIIMSSIAEECREAAATSSPIVSDTTLASFDKTALGFFSKKYEEYLKSDTDLPKAALVKDALFNWYCMFRNTIEGCDTLAEMSVKSWGDYKECDGNPVIDISTGYSSIVDNLASHIPNDTILLNKPVKNLYVPKLVENKLPEGKLPSAVVCLDGETIQSHHVICTVSLGYLKRYMNQFFYPLLPENKKHAITVMGFGAVNKIYMEFAKPFWPKDSAGFSFLWLDDTPAESKGGAKQTLADTWQKGIVGFYTVANQPNVLCGWLAGREARFMETLNKIEVEVACIELLKQFLNVDGLPKVVRLVRTCWNSQPYVLGSYSYKTYQCDDIPDVSSDLASPLTLNLDDRALGGMRTHPSLLFAGEATHPHYYSTVHGAILSGIREADRLASYYKAYSDEIADQQMVNEVYKDVVSSHRVIIIGAGIAGLSAAVALQDNSISDFKVLEALPRAGGRIESLKHGSHYIEYGAQWIHGEDGNPIFELALRNNLLSKDQSFSPEGDGWFLTETGDRVDPNIVNEVKAIMGQAYVDCTEFCSPDKFEFIPVSVGDYIREQFEMYLEDCSDSIEVLRLKRGIYDWHMNYTCIDNACENMNELSARLWGEYEECSGNPRINLQSGYASVIDLLLHQLYPDSITFNSAASKIYWDKGNLTSNLIHSFDAKTKTRKMSAMSVASFGQQRGPPPSSSNDCFMMTNSILGLKKTCRRPQTYPIEVTCENGKMYLCEHLILTQSVGCMKANFPTLFHPSLPLWKQNAILNTGYGTINKIFLEFAEPFWPKDCLGIQFVWTEHIFSLPPVTVGKEKHVPAEYWFRDLSGFDVVTGYNAMLLGWVGRKGAEAMEKYTNEQVEAVCVALLKIFTGISNIPDPVSFYRSNWHTNPYTKGSYSYRTVANEKENFTHKDLTESVNIVVDDLNYPALLFAGEATDNKYFSTVHGAYLSGKRAVTEIKTFYKELHKDVDDMSYLIEDSDEFFKDTDIKSKQKSLKEVKSRAEIKTKTKGH</sequence>
<dbReference type="InterPro" id="IPR002937">
    <property type="entry name" value="Amino_oxidase"/>
</dbReference>
<dbReference type="PhylomeDB" id="T1ISN8"/>
<dbReference type="EMBL" id="JH431443">
    <property type="status" value="NOT_ANNOTATED_CDS"/>
    <property type="molecule type" value="Genomic_DNA"/>
</dbReference>
<reference evidence="3" key="1">
    <citation type="submission" date="2011-05" db="EMBL/GenBank/DDBJ databases">
        <authorList>
            <person name="Richards S.R."/>
            <person name="Qu J."/>
            <person name="Jiang H."/>
            <person name="Jhangiani S.N."/>
            <person name="Agravi P."/>
            <person name="Goodspeed R."/>
            <person name="Gross S."/>
            <person name="Mandapat C."/>
            <person name="Jackson L."/>
            <person name="Mathew T."/>
            <person name="Pu L."/>
            <person name="Thornton R."/>
            <person name="Saada N."/>
            <person name="Wilczek-Boney K.B."/>
            <person name="Lee S."/>
            <person name="Kovar C."/>
            <person name="Wu Y."/>
            <person name="Scherer S.E."/>
            <person name="Worley K.C."/>
            <person name="Muzny D.M."/>
            <person name="Gibbs R."/>
        </authorList>
    </citation>
    <scope>NUCLEOTIDE SEQUENCE</scope>
    <source>
        <strain evidence="3">Brora</strain>
    </source>
</reference>
<evidence type="ECO:0000313" key="2">
    <source>
        <dbReference type="EnsemblMetazoa" id="SMAR004120-PA"/>
    </source>
</evidence>
<dbReference type="PANTHER" id="PTHR10742:SF416">
    <property type="entry name" value="SPERMINE OXIDASE"/>
    <property type="match status" value="1"/>
</dbReference>
<dbReference type="AlphaFoldDB" id="T1ISN8"/>
<dbReference type="Proteomes" id="UP000014500">
    <property type="component" value="Unassembled WGS sequence"/>
</dbReference>
<evidence type="ECO:0000259" key="1">
    <source>
        <dbReference type="Pfam" id="PF01593"/>
    </source>
</evidence>
<dbReference type="Gene3D" id="3.50.50.60">
    <property type="entry name" value="FAD/NAD(P)-binding domain"/>
    <property type="match status" value="2"/>
</dbReference>
<dbReference type="PANTHER" id="PTHR10742">
    <property type="entry name" value="FLAVIN MONOAMINE OXIDASE"/>
    <property type="match status" value="1"/>
</dbReference>
<dbReference type="GO" id="GO:0046592">
    <property type="term" value="F:polyamine oxidase activity"/>
    <property type="evidence" value="ECO:0007669"/>
    <property type="project" value="TreeGrafter"/>
</dbReference>
<dbReference type="SUPFAM" id="SSF54373">
    <property type="entry name" value="FAD-linked reductases, C-terminal domain"/>
    <property type="match status" value="2"/>
</dbReference>
<keyword evidence="3" id="KW-1185">Reference proteome</keyword>
<organism evidence="2 3">
    <name type="scientific">Strigamia maritima</name>
    <name type="common">European centipede</name>
    <name type="synonym">Geophilus maritimus</name>
    <dbReference type="NCBI Taxonomy" id="126957"/>
    <lineage>
        <taxon>Eukaryota</taxon>
        <taxon>Metazoa</taxon>
        <taxon>Ecdysozoa</taxon>
        <taxon>Arthropoda</taxon>
        <taxon>Myriapoda</taxon>
        <taxon>Chilopoda</taxon>
        <taxon>Pleurostigmophora</taxon>
        <taxon>Geophilomorpha</taxon>
        <taxon>Linotaeniidae</taxon>
        <taxon>Strigamia</taxon>
    </lineage>
</organism>
<feature type="domain" description="Amine oxidase" evidence="1">
    <location>
        <begin position="22"/>
        <end position="502"/>
    </location>
</feature>
<dbReference type="HOGENOM" id="CLU_310627_0_0_1"/>
<dbReference type="SUPFAM" id="SSF51905">
    <property type="entry name" value="FAD/NAD(P)-binding domain"/>
    <property type="match status" value="2"/>
</dbReference>
<dbReference type="STRING" id="126957.T1ISN8"/>
<dbReference type="OMA" id="INFWSRK"/>
<reference evidence="2" key="2">
    <citation type="submission" date="2015-02" db="UniProtKB">
        <authorList>
            <consortium name="EnsemblMetazoa"/>
        </authorList>
    </citation>
    <scope>IDENTIFICATION</scope>
</reference>